<proteinExistence type="predicted"/>
<comment type="caution">
    <text evidence="1">The sequence shown here is derived from an EMBL/GenBank/DDBJ whole genome shotgun (WGS) entry which is preliminary data.</text>
</comment>
<name>A0ABP9NS71_9PSEU</name>
<dbReference type="EMBL" id="BAABJO010000026">
    <property type="protein sequence ID" value="GAA5132772.1"/>
    <property type="molecule type" value="Genomic_DNA"/>
</dbReference>
<evidence type="ECO:0000313" key="1">
    <source>
        <dbReference type="EMBL" id="GAA5132772.1"/>
    </source>
</evidence>
<dbReference type="Proteomes" id="UP001500804">
    <property type="component" value="Unassembled WGS sequence"/>
</dbReference>
<evidence type="ECO:0000313" key="2">
    <source>
        <dbReference type="Proteomes" id="UP001500804"/>
    </source>
</evidence>
<accession>A0ABP9NS71</accession>
<gene>
    <name evidence="1" type="ORF">GCM10023320_57910</name>
</gene>
<protein>
    <submittedName>
        <fullName evidence="1">Uncharacterized protein</fullName>
    </submittedName>
</protein>
<reference evidence="2" key="1">
    <citation type="journal article" date="2019" name="Int. J. Syst. Evol. Microbiol.">
        <title>The Global Catalogue of Microorganisms (GCM) 10K type strain sequencing project: providing services to taxonomists for standard genome sequencing and annotation.</title>
        <authorList>
            <consortium name="The Broad Institute Genomics Platform"/>
            <consortium name="The Broad Institute Genome Sequencing Center for Infectious Disease"/>
            <person name="Wu L."/>
            <person name="Ma J."/>
        </authorList>
    </citation>
    <scope>NUCLEOTIDE SEQUENCE [LARGE SCALE GENOMIC DNA]</scope>
    <source>
        <strain evidence="2">JCM 18302</strain>
    </source>
</reference>
<sequence length="85" mass="9126">MAGQRDVDLPAFTSRKGAPVGDIVYVSEVRIERENGPVRRAYLPAEADPVYYGTHGPVAEHYGHARGQFPEHATTLDHVVGAAAG</sequence>
<organism evidence="1 2">
    <name type="scientific">Pseudonocardia adelaidensis</name>
    <dbReference type="NCBI Taxonomy" id="648754"/>
    <lineage>
        <taxon>Bacteria</taxon>
        <taxon>Bacillati</taxon>
        <taxon>Actinomycetota</taxon>
        <taxon>Actinomycetes</taxon>
        <taxon>Pseudonocardiales</taxon>
        <taxon>Pseudonocardiaceae</taxon>
        <taxon>Pseudonocardia</taxon>
    </lineage>
</organism>
<keyword evidence="2" id="KW-1185">Reference proteome</keyword>